<accession>A0ABS9H6K8</accession>
<dbReference type="Pfam" id="PF13291">
    <property type="entry name" value="ACT_4"/>
    <property type="match status" value="1"/>
</dbReference>
<feature type="domain" description="ACT" evidence="9">
    <location>
        <begin position="162"/>
        <end position="234"/>
    </location>
</feature>
<dbReference type="InterPro" id="IPR002912">
    <property type="entry name" value="ACT_dom"/>
</dbReference>
<organism evidence="10 11">
    <name type="scientific">Pseudalkalibacillus berkeleyi</name>
    <dbReference type="NCBI Taxonomy" id="1069813"/>
    <lineage>
        <taxon>Bacteria</taxon>
        <taxon>Bacillati</taxon>
        <taxon>Bacillota</taxon>
        <taxon>Bacilli</taxon>
        <taxon>Bacillales</taxon>
        <taxon>Fictibacillaceae</taxon>
        <taxon>Pseudalkalibacillus</taxon>
    </lineage>
</organism>
<dbReference type="EMBL" id="JAKIJS010000004">
    <property type="protein sequence ID" value="MCF6139507.1"/>
    <property type="molecule type" value="Genomic_DNA"/>
</dbReference>
<keyword evidence="11" id="KW-1185">Reference proteome</keyword>
<dbReference type="Pfam" id="PF02308">
    <property type="entry name" value="MgtC"/>
    <property type="match status" value="1"/>
</dbReference>
<keyword evidence="5 7" id="KW-1133">Transmembrane helix</keyword>
<dbReference type="PRINTS" id="PR01837">
    <property type="entry name" value="MGTCSAPBPROT"/>
</dbReference>
<dbReference type="Proteomes" id="UP001649381">
    <property type="component" value="Unassembled WGS sequence"/>
</dbReference>
<evidence type="ECO:0000256" key="1">
    <source>
        <dbReference type="ARBA" id="ARBA00004651"/>
    </source>
</evidence>
<feature type="transmembrane region" description="Helical" evidence="7">
    <location>
        <begin position="44"/>
        <end position="62"/>
    </location>
</feature>
<evidence type="ECO:0000256" key="6">
    <source>
        <dbReference type="ARBA" id="ARBA00023136"/>
    </source>
</evidence>
<evidence type="ECO:0000256" key="7">
    <source>
        <dbReference type="SAM" id="Phobius"/>
    </source>
</evidence>
<evidence type="ECO:0000256" key="3">
    <source>
        <dbReference type="ARBA" id="ARBA00022475"/>
    </source>
</evidence>
<name>A0ABS9H6K8_9BACL</name>
<evidence type="ECO:0000259" key="8">
    <source>
        <dbReference type="Pfam" id="PF02308"/>
    </source>
</evidence>
<sequence length="238" mass="26465">MDILTYDWFSDKTVTITVRLLIAAILCGLVGIEREFKRHPAGFRTHLLVGVGSCLMMLLSIFGFEDFLNSHEQIQGFDPSRLPAYVVSGIGFLGAGTILVHGVTVRGLTTAASIWVVAGIGLVVGIGMYYEAIFTTFVMIASLLFLNKFEDLYLRKQRFHHVTVIVENKEVSLSSIVNELEACKVPILNVSIDDHPNDASTSLIKYSFKIHVSNTKKLPEVYDKIQSIENVHKVFATE</sequence>
<dbReference type="RefSeq" id="WP_236338700.1">
    <property type="nucleotide sequence ID" value="NZ_JAKIJS010000004.1"/>
</dbReference>
<feature type="domain" description="MgtC/SapB/SrpB/YhiD N-terminal" evidence="8">
    <location>
        <begin position="20"/>
        <end position="151"/>
    </location>
</feature>
<keyword evidence="3" id="KW-1003">Cell membrane</keyword>
<evidence type="ECO:0000259" key="9">
    <source>
        <dbReference type="Pfam" id="PF13291"/>
    </source>
</evidence>
<protein>
    <submittedName>
        <fullName evidence="10">MgtC/SapB family protein</fullName>
    </submittedName>
</protein>
<comment type="caution">
    <text evidence="10">The sequence shown here is derived from an EMBL/GenBank/DDBJ whole genome shotgun (WGS) entry which is preliminary data.</text>
</comment>
<comment type="subcellular location">
    <subcellularLocation>
        <location evidence="1">Cell membrane</location>
        <topology evidence="1">Multi-pass membrane protein</topology>
    </subcellularLocation>
</comment>
<feature type="transmembrane region" description="Helical" evidence="7">
    <location>
        <begin position="14"/>
        <end position="32"/>
    </location>
</feature>
<feature type="transmembrane region" description="Helical" evidence="7">
    <location>
        <begin position="107"/>
        <end position="126"/>
    </location>
</feature>
<keyword evidence="6 7" id="KW-0472">Membrane</keyword>
<dbReference type="InterPro" id="IPR003416">
    <property type="entry name" value="MgtC/SapB/SrpB/YhiD_fam"/>
</dbReference>
<reference evidence="10 11" key="1">
    <citation type="submission" date="2022-01" db="EMBL/GenBank/DDBJ databases">
        <title>Alkalihalobacillus sp. EGI L200015, a novel bacterium isolated from a salt lake sediment.</title>
        <authorList>
            <person name="Gao L."/>
            <person name="Fang B.-Z."/>
            <person name="Li W.-J."/>
        </authorList>
    </citation>
    <scope>NUCLEOTIDE SEQUENCE [LARGE SCALE GENOMIC DNA]</scope>
    <source>
        <strain evidence="10 11">KCTC 12718</strain>
    </source>
</reference>
<feature type="transmembrane region" description="Helical" evidence="7">
    <location>
        <begin position="82"/>
        <end position="100"/>
    </location>
</feature>
<proteinExistence type="inferred from homology"/>
<comment type="similarity">
    <text evidence="2">Belongs to the MgtC/SapB family.</text>
</comment>
<dbReference type="PANTHER" id="PTHR33778">
    <property type="entry name" value="PROTEIN MGTC"/>
    <property type="match status" value="1"/>
</dbReference>
<dbReference type="PANTHER" id="PTHR33778:SF1">
    <property type="entry name" value="MAGNESIUM TRANSPORTER YHID-RELATED"/>
    <property type="match status" value="1"/>
</dbReference>
<evidence type="ECO:0000256" key="5">
    <source>
        <dbReference type="ARBA" id="ARBA00022989"/>
    </source>
</evidence>
<evidence type="ECO:0000256" key="4">
    <source>
        <dbReference type="ARBA" id="ARBA00022692"/>
    </source>
</evidence>
<dbReference type="InterPro" id="IPR049177">
    <property type="entry name" value="MgtC_SapB_SrpB_YhiD_N"/>
</dbReference>
<evidence type="ECO:0000313" key="10">
    <source>
        <dbReference type="EMBL" id="MCF6139507.1"/>
    </source>
</evidence>
<evidence type="ECO:0000256" key="2">
    <source>
        <dbReference type="ARBA" id="ARBA00009298"/>
    </source>
</evidence>
<gene>
    <name evidence="10" type="ORF">L2716_17450</name>
</gene>
<evidence type="ECO:0000313" key="11">
    <source>
        <dbReference type="Proteomes" id="UP001649381"/>
    </source>
</evidence>
<keyword evidence="4 7" id="KW-0812">Transmembrane</keyword>
<dbReference type="Gene3D" id="3.30.70.260">
    <property type="match status" value="1"/>
</dbReference>